<dbReference type="SMART" id="SM00671">
    <property type="entry name" value="SEL1"/>
    <property type="match status" value="9"/>
</dbReference>
<reference evidence="3 4" key="1">
    <citation type="submission" date="2024-04" db="EMBL/GenBank/DDBJ databases">
        <title>Tritrichomonas musculus Genome.</title>
        <authorList>
            <person name="Alves-Ferreira E."/>
            <person name="Grigg M."/>
            <person name="Lorenzi H."/>
            <person name="Galac M."/>
        </authorList>
    </citation>
    <scope>NUCLEOTIDE SEQUENCE [LARGE SCALE GENOMIC DNA]</scope>
    <source>
        <strain evidence="3 4">EAF2021</strain>
    </source>
</reference>
<dbReference type="InterPro" id="IPR006597">
    <property type="entry name" value="Sel1-like"/>
</dbReference>
<evidence type="ECO:0000313" key="4">
    <source>
        <dbReference type="Proteomes" id="UP001470230"/>
    </source>
</evidence>
<name>A0ABR2GW11_9EUKA</name>
<dbReference type="Gene3D" id="1.25.40.10">
    <property type="entry name" value="Tetratricopeptide repeat domain"/>
    <property type="match status" value="2"/>
</dbReference>
<gene>
    <name evidence="3" type="ORF">M9Y10_036070</name>
</gene>
<sequence>MELYYKVTYPAILRFIGYNYLDFNSESHPTVIMENPLNNSLQEMFDKKNFSSSTTNYILLLGIALGMNYLHTNNIVHRNLKPSNIVLDEHYYPQICDFSFTYINDEQISKFLTEKSKGTMLYIAPEILLRGPYTNKVDIYSFALIAYELITHKRSPIQISEIEGTSNREFFESCLSQDPTKRPTFYEICQYIVNNRFLTAFPDIDYEKVDDFLDLFEDDRDALFIHALFLLSLQRGQISSEKVVSLFKNSIEKGNCDAMFQYASYLYNGQNKEEAARYFKMSADGGNAKAMNKIAMMLLNGDGIDADREGAIRYYKMSAICDNEEGIVNYGNLIESIDMKAAVRFYKIFADRGNSTSMYRYAKLLYSMESRDEEEEVIRYFKKSADLGNSDAMNSLAFILKDTSESIRYYKLSIERGNDEAMNNYAYMLDNGYGVEIDKEEAARYYKKAIDKGNVNAINNYASMKLNSNDYEEAVRYYKLAIEKGSDYAMNNYATMLAKGIGVTVNKNEAIHYYRMAIEKGNVSSMSSLASMLEKGDGTKIDLKEAARYYKMAADRGDSWAMYDYARLIERGSGGVMNAEEARRYYKMSADCGNRLAKAKISSCNIY</sequence>
<dbReference type="Pfam" id="PF08238">
    <property type="entry name" value="Sel1"/>
    <property type="match status" value="9"/>
</dbReference>
<dbReference type="SUPFAM" id="SSF81901">
    <property type="entry name" value="HCP-like"/>
    <property type="match status" value="2"/>
</dbReference>
<dbReference type="InterPro" id="IPR000719">
    <property type="entry name" value="Prot_kinase_dom"/>
</dbReference>
<comment type="caution">
    <text evidence="3">The sequence shown here is derived from an EMBL/GenBank/DDBJ whole genome shotgun (WGS) entry which is preliminary data.</text>
</comment>
<dbReference type="InterPro" id="IPR011009">
    <property type="entry name" value="Kinase-like_dom_sf"/>
</dbReference>
<evidence type="ECO:0000259" key="2">
    <source>
        <dbReference type="PROSITE" id="PS50011"/>
    </source>
</evidence>
<dbReference type="InterPro" id="IPR050767">
    <property type="entry name" value="Sel1_AlgK"/>
</dbReference>
<dbReference type="SUPFAM" id="SSF56112">
    <property type="entry name" value="Protein kinase-like (PK-like)"/>
    <property type="match status" value="1"/>
</dbReference>
<dbReference type="PANTHER" id="PTHR11102:SF160">
    <property type="entry name" value="ERAD-ASSOCIATED E3 UBIQUITIN-PROTEIN LIGASE COMPONENT HRD3"/>
    <property type="match status" value="1"/>
</dbReference>
<dbReference type="PROSITE" id="PS50011">
    <property type="entry name" value="PROTEIN_KINASE_DOM"/>
    <property type="match status" value="1"/>
</dbReference>
<organism evidence="3 4">
    <name type="scientific">Tritrichomonas musculus</name>
    <dbReference type="NCBI Taxonomy" id="1915356"/>
    <lineage>
        <taxon>Eukaryota</taxon>
        <taxon>Metamonada</taxon>
        <taxon>Parabasalia</taxon>
        <taxon>Tritrichomonadida</taxon>
        <taxon>Tritrichomonadidae</taxon>
        <taxon>Tritrichomonas</taxon>
    </lineage>
</organism>
<dbReference type="Gene3D" id="1.10.510.10">
    <property type="entry name" value="Transferase(Phosphotransferase) domain 1"/>
    <property type="match status" value="1"/>
</dbReference>
<evidence type="ECO:0000256" key="1">
    <source>
        <dbReference type="ARBA" id="ARBA00038101"/>
    </source>
</evidence>
<dbReference type="Pfam" id="PF00069">
    <property type="entry name" value="Pkinase"/>
    <property type="match status" value="1"/>
</dbReference>
<comment type="similarity">
    <text evidence="1">Belongs to the sel-1 family.</text>
</comment>
<evidence type="ECO:0000313" key="3">
    <source>
        <dbReference type="EMBL" id="KAK8838117.1"/>
    </source>
</evidence>
<dbReference type="EMBL" id="JAPFFF010000057">
    <property type="protein sequence ID" value="KAK8838117.1"/>
    <property type="molecule type" value="Genomic_DNA"/>
</dbReference>
<dbReference type="InterPro" id="IPR011990">
    <property type="entry name" value="TPR-like_helical_dom_sf"/>
</dbReference>
<dbReference type="Proteomes" id="UP001470230">
    <property type="component" value="Unassembled WGS sequence"/>
</dbReference>
<accession>A0ABR2GW11</accession>
<proteinExistence type="inferred from homology"/>
<keyword evidence="4" id="KW-1185">Reference proteome</keyword>
<protein>
    <recommendedName>
        <fullName evidence="2">Protein kinase domain-containing protein</fullName>
    </recommendedName>
</protein>
<dbReference type="PANTHER" id="PTHR11102">
    <property type="entry name" value="SEL-1-LIKE PROTEIN"/>
    <property type="match status" value="1"/>
</dbReference>
<feature type="domain" description="Protein kinase" evidence="2">
    <location>
        <begin position="1"/>
        <end position="198"/>
    </location>
</feature>